<dbReference type="PANTHER" id="PTHR14418:SF5">
    <property type="entry name" value="CONDENSIN COMPLEX SUBUNIT 3"/>
    <property type="match status" value="1"/>
</dbReference>
<evidence type="ECO:0000313" key="10">
    <source>
        <dbReference type="EMBL" id="KAF7426062.1"/>
    </source>
</evidence>
<protein>
    <recommendedName>
        <fullName evidence="9">Nuclear condensin complex subunit 3 C-terminal domain-containing protein</fullName>
    </recommendedName>
</protein>
<feature type="compositionally biased region" description="Polar residues" evidence="8">
    <location>
        <begin position="1059"/>
        <end position="1068"/>
    </location>
</feature>
<gene>
    <name evidence="10" type="ORF">PC9H_008427</name>
</gene>
<dbReference type="GeneID" id="59378245"/>
<dbReference type="SUPFAM" id="SSF48371">
    <property type="entry name" value="ARM repeat"/>
    <property type="match status" value="1"/>
</dbReference>
<evidence type="ECO:0000256" key="7">
    <source>
        <dbReference type="ARBA" id="ARBA00023306"/>
    </source>
</evidence>
<name>A0A8H7DQK5_PLEOS</name>
<reference evidence="10" key="1">
    <citation type="submission" date="2019-07" db="EMBL/GenBank/DDBJ databases">
        <authorList>
            <person name="Palmer J.M."/>
        </authorList>
    </citation>
    <scope>NUCLEOTIDE SEQUENCE</scope>
    <source>
        <strain evidence="10">PC9</strain>
    </source>
</reference>
<feature type="compositionally biased region" description="Acidic residues" evidence="8">
    <location>
        <begin position="598"/>
        <end position="609"/>
    </location>
</feature>
<dbReference type="InterPro" id="IPR016024">
    <property type="entry name" value="ARM-type_fold"/>
</dbReference>
<dbReference type="VEuPathDB" id="FungiDB:PC9H_008427"/>
<comment type="caution">
    <text evidence="10">The sequence shown here is derived from an EMBL/GenBank/DDBJ whole genome shotgun (WGS) entry which is preliminary data.</text>
</comment>
<dbReference type="GO" id="GO:0007076">
    <property type="term" value="P:mitotic chromosome condensation"/>
    <property type="evidence" value="ECO:0007669"/>
    <property type="project" value="InterPro"/>
</dbReference>
<evidence type="ECO:0000259" key="9">
    <source>
        <dbReference type="Pfam" id="PF12719"/>
    </source>
</evidence>
<evidence type="ECO:0000256" key="5">
    <source>
        <dbReference type="ARBA" id="ARBA00022776"/>
    </source>
</evidence>
<dbReference type="EMBL" id="JACETU010000006">
    <property type="protein sequence ID" value="KAF7426062.1"/>
    <property type="molecule type" value="Genomic_DNA"/>
</dbReference>
<evidence type="ECO:0000256" key="2">
    <source>
        <dbReference type="ARBA" id="ARBA00006533"/>
    </source>
</evidence>
<dbReference type="InterPro" id="IPR011989">
    <property type="entry name" value="ARM-like"/>
</dbReference>
<keyword evidence="7" id="KW-0131">Cell cycle</keyword>
<evidence type="ECO:0000256" key="8">
    <source>
        <dbReference type="SAM" id="MobiDB-lite"/>
    </source>
</evidence>
<dbReference type="RefSeq" id="XP_036629366.1">
    <property type="nucleotide sequence ID" value="XM_036777938.1"/>
</dbReference>
<keyword evidence="6" id="KW-0226">DNA condensation</keyword>
<sequence length="1190" mass="132550">MPARTVNGDDAPLADKFLPHVKHIFSEVQDTTGNHQKNYTHLYKVHQEAAKHVERVKKGKRYIVKYVGENQFEDAFFNLVVKSLALKKGVKQADNIAKFVGGYVKHANEKASELKMEDDEDADDDTTASRFTASLLGHLLEGFEAKDKTVRYRVLQIITEMVAHLGELEYVALTAYVTRCSAPSSVDDYQKLHTALRARVNDRESSVRMQAIIALSRLVDSEDPDEIPDGELSGSDMILQAISGDASAEVRRAALLNTPVTEKTLPVILDRMRDVDPTVRKMVFANVLATNITQRVQTEEGEEEEVMGPTHPKAMKISERELIVQNGLGDREVGVRSVAAKLLSSWVDAVTPQGPVEIKQDESQQMELPAKTESGDVPLDKEVKKSKLQEGVLNVIGLFDLGGESEVPRDALLSIFETRPEIINELNFTEDEYWANATSESAFLARVFSDFCLKKNDLGRRDNMLPVVTAMAFHISTTYHALQDILASLRASNSDEAVFDVDAGLTDEERAKMEDDLTDKEFVMTEMLKLALDLDYADELGRRKMFALVRDLMQERTLPVTLLEPCLDLLRQLSNGESDLIRMVSETINDLRYAPDHEVDEPPPEDTSSDFDATPATVKPQRTAVFSNKQDLIAKTQEEADEIDLRCLHLCTGMLERVNGTLENHSTLDGVLKGLIIPSVRRTDMIFRLQGLTSLGLCCLISPRLAGDSYPFFKARFLEPTPISLKIRLAEIIFDIVMVNERELLATDANREELAELMLQGLGNDFGRGQGRDHEDGEAEAKKLQAVIAKGLAKLILAGMITDKNVRLKCFGARTSVNWFSLGPLSTFQLLLLVRHRRQPRSSAMFDVLFPMYSYSKSENQHNMRKVFIPTMENREHAAEEEPVPAAQIVSMFVDMTDPLKVLEVAGKDIDEDVHLDLAADIIKVILDGKTELSRESKKAMCQALPKLYLPEEADQSKLRGLRLLIHSLIKRRPVNDVSAKNAAAKFETAFCKKYEQLEGFSEAEYRQYGELKDLFDFLDDLIPLSGDEEDADLKPPKGKKRRSGSVVSVSTDGEMVSGATSRSSRSGQGKAKKPRFSQSDIESDEEDLRRAVTPPPRPARPKRAAALHPKAPQVVVISSDSDEDATPVPRRRSQSSRSSVPQVKEEAEEMDVIVDDILGGSVPGHDSIMDNSSADEDEVNDLVFPSGDD</sequence>
<organism evidence="10 11">
    <name type="scientific">Pleurotus ostreatus</name>
    <name type="common">Oyster mushroom</name>
    <name type="synonym">White-rot fungus</name>
    <dbReference type="NCBI Taxonomy" id="5322"/>
    <lineage>
        <taxon>Eukaryota</taxon>
        <taxon>Fungi</taxon>
        <taxon>Dikarya</taxon>
        <taxon>Basidiomycota</taxon>
        <taxon>Agaricomycotina</taxon>
        <taxon>Agaricomycetes</taxon>
        <taxon>Agaricomycetidae</taxon>
        <taxon>Agaricales</taxon>
        <taxon>Pleurotineae</taxon>
        <taxon>Pleurotaceae</taxon>
        <taxon>Pleurotus</taxon>
    </lineage>
</organism>
<keyword evidence="4" id="KW-0132">Cell division</keyword>
<dbReference type="GO" id="GO:0000796">
    <property type="term" value="C:condensin complex"/>
    <property type="evidence" value="ECO:0007669"/>
    <property type="project" value="InterPro"/>
</dbReference>
<keyword evidence="11" id="KW-1185">Reference proteome</keyword>
<dbReference type="AlphaFoldDB" id="A0A8H7DQK5"/>
<accession>A0A8H7DQK5</accession>
<feature type="domain" description="Nuclear condensin complex subunit 3 C-terminal" evidence="9">
    <location>
        <begin position="646"/>
        <end position="950"/>
    </location>
</feature>
<keyword evidence="5" id="KW-0498">Mitosis</keyword>
<comment type="similarity">
    <text evidence="2">Belongs to the CND3 (condensin subunit 3) family.</text>
</comment>
<dbReference type="GO" id="GO:0000793">
    <property type="term" value="C:condensed chromosome"/>
    <property type="evidence" value="ECO:0007669"/>
    <property type="project" value="TreeGrafter"/>
</dbReference>
<feature type="region of interest" description="Disordered" evidence="8">
    <location>
        <begin position="1027"/>
        <end position="1190"/>
    </location>
</feature>
<dbReference type="Proteomes" id="UP000623687">
    <property type="component" value="Unassembled WGS sequence"/>
</dbReference>
<dbReference type="GO" id="GO:0051301">
    <property type="term" value="P:cell division"/>
    <property type="evidence" value="ECO:0007669"/>
    <property type="project" value="UniProtKB-KW"/>
</dbReference>
<comment type="subcellular location">
    <subcellularLocation>
        <location evidence="1">Chromosome</location>
    </subcellularLocation>
</comment>
<dbReference type="Gene3D" id="1.25.10.10">
    <property type="entry name" value="Leucine-rich Repeat Variant"/>
    <property type="match status" value="1"/>
</dbReference>
<keyword evidence="3" id="KW-0158">Chromosome</keyword>
<evidence type="ECO:0000256" key="4">
    <source>
        <dbReference type="ARBA" id="ARBA00022618"/>
    </source>
</evidence>
<dbReference type="InterPro" id="IPR025977">
    <property type="entry name" value="Cnd3_C"/>
</dbReference>
<dbReference type="PANTHER" id="PTHR14418">
    <property type="entry name" value="CONDENSIN COMPLEX SUBUNIT 3-RELATED"/>
    <property type="match status" value="1"/>
</dbReference>
<dbReference type="OrthoDB" id="27187at2759"/>
<evidence type="ECO:0000256" key="1">
    <source>
        <dbReference type="ARBA" id="ARBA00004286"/>
    </source>
</evidence>
<evidence type="ECO:0000313" key="11">
    <source>
        <dbReference type="Proteomes" id="UP000623687"/>
    </source>
</evidence>
<dbReference type="Pfam" id="PF12719">
    <property type="entry name" value="Cnd3"/>
    <property type="match status" value="1"/>
</dbReference>
<proteinExistence type="inferred from homology"/>
<evidence type="ECO:0000256" key="6">
    <source>
        <dbReference type="ARBA" id="ARBA00023067"/>
    </source>
</evidence>
<feature type="region of interest" description="Disordered" evidence="8">
    <location>
        <begin position="594"/>
        <end position="614"/>
    </location>
</feature>
<evidence type="ECO:0000256" key="3">
    <source>
        <dbReference type="ARBA" id="ARBA00022454"/>
    </source>
</evidence>
<dbReference type="InterPro" id="IPR027165">
    <property type="entry name" value="CND3"/>
</dbReference>